<feature type="domain" description="AB hydrolase-1" evidence="3">
    <location>
        <begin position="114"/>
        <end position="367"/>
    </location>
</feature>
<dbReference type="GO" id="GO:0036126">
    <property type="term" value="C:sperm flagellum"/>
    <property type="evidence" value="ECO:0007669"/>
    <property type="project" value="TreeGrafter"/>
</dbReference>
<dbReference type="GO" id="GO:0008126">
    <property type="term" value="F:acetylesterase activity"/>
    <property type="evidence" value="ECO:0007669"/>
    <property type="project" value="TreeGrafter"/>
</dbReference>
<keyword evidence="4" id="KW-0378">Hydrolase</keyword>
<sequence length="404" mass="46088">MSVAVLTAIAVFIIVVFRMLNVSSQPQKPSFVCRDKQFLNRVLKFAPQLDEPYVPTRLWGFSGHVQTILYSVFGRVRCPCPKGDRRFLNLDDGTTLTYDLFKPTVNEPELEDITVVIVPGICNSSESDYIRTFVNYTQNQGYRCAVLNHVGALHNVPVTASRIFTYGHTDDLHVMLCNLSEHYPNTKIIVIGYSMGGNLVTKYLGESRHNRPSSVIAGVSICQPYDALKATGVLLHWQNFRRLYLYALTEAIKALILKHRSKLLADDIKEQYSLIEKDIISAATLPELDDAYTRKVNNFKNLHEFYRWSSCLHYINNVKTPMIFINSRDDPLVPEDLLIPIQNFAKSKDNILYMELMHGGHLGFFEGGFLYPNPIAWLDRTLVSLLPALREHYVDDMKKTTAVY</sequence>
<organism evidence="4">
    <name type="scientific">Melanaphis sacchari</name>
    <dbReference type="NCBI Taxonomy" id="742174"/>
    <lineage>
        <taxon>Eukaryota</taxon>
        <taxon>Metazoa</taxon>
        <taxon>Ecdysozoa</taxon>
        <taxon>Arthropoda</taxon>
        <taxon>Hexapoda</taxon>
        <taxon>Insecta</taxon>
        <taxon>Pterygota</taxon>
        <taxon>Neoptera</taxon>
        <taxon>Paraneoptera</taxon>
        <taxon>Hemiptera</taxon>
        <taxon>Sternorrhyncha</taxon>
        <taxon>Aphidomorpha</taxon>
        <taxon>Aphidoidea</taxon>
        <taxon>Aphididae</taxon>
        <taxon>Aphidini</taxon>
        <taxon>Melanaphis</taxon>
    </lineage>
</organism>
<dbReference type="GO" id="GO:0051793">
    <property type="term" value="P:medium-chain fatty acid catabolic process"/>
    <property type="evidence" value="ECO:0007669"/>
    <property type="project" value="TreeGrafter"/>
</dbReference>
<name>A0A2H8TI66_9HEMI</name>
<dbReference type="GO" id="GO:0048240">
    <property type="term" value="P:sperm capacitation"/>
    <property type="evidence" value="ECO:0007669"/>
    <property type="project" value="TreeGrafter"/>
</dbReference>
<dbReference type="InterPro" id="IPR050960">
    <property type="entry name" value="AB_hydrolase_4_sf"/>
</dbReference>
<dbReference type="GO" id="GO:0043401">
    <property type="term" value="P:steroid hormone receptor signaling pathway"/>
    <property type="evidence" value="ECO:0007669"/>
    <property type="project" value="TreeGrafter"/>
</dbReference>
<evidence type="ECO:0000256" key="2">
    <source>
        <dbReference type="PIRSR" id="PIRSR005211-1"/>
    </source>
</evidence>
<dbReference type="Gene3D" id="3.40.50.1820">
    <property type="entry name" value="alpha/beta hydrolase"/>
    <property type="match status" value="1"/>
</dbReference>
<dbReference type="PANTHER" id="PTHR10794">
    <property type="entry name" value="ABHYDROLASE DOMAIN-CONTAINING PROTEIN"/>
    <property type="match status" value="1"/>
</dbReference>
<dbReference type="PANTHER" id="PTHR10794:SF45">
    <property type="entry name" value="MONOACYLGLYCEROL LIPASE ABHD2"/>
    <property type="match status" value="1"/>
</dbReference>
<dbReference type="EMBL" id="GFXV01001587">
    <property type="protein sequence ID" value="MBW13392.1"/>
    <property type="molecule type" value="Transcribed_RNA"/>
</dbReference>
<evidence type="ECO:0000256" key="1">
    <source>
        <dbReference type="ARBA" id="ARBA00010884"/>
    </source>
</evidence>
<dbReference type="GO" id="GO:0051792">
    <property type="term" value="P:medium-chain fatty acid biosynthetic process"/>
    <property type="evidence" value="ECO:0007669"/>
    <property type="project" value="TreeGrafter"/>
</dbReference>
<proteinExistence type="inferred from homology"/>
<dbReference type="InterPro" id="IPR012020">
    <property type="entry name" value="ABHD4"/>
</dbReference>
<protein>
    <submittedName>
        <fullName evidence="4">Abhydrolase domain-containing protein 2</fullName>
    </submittedName>
</protein>
<reference evidence="4" key="1">
    <citation type="submission" date="2017-10" db="EMBL/GenBank/DDBJ databases">
        <title>Transcriptome Assembly of Sugarcane Aphid Adults.</title>
        <authorList>
            <person name="Scully E.D."/>
            <person name="Palmer N.A."/>
            <person name="Geib S.M."/>
            <person name="Sarath G."/>
            <person name="Sattler S.E."/>
        </authorList>
    </citation>
    <scope>NUCLEOTIDE SEQUENCE</scope>
    <source>
        <tissue evidence="4">Whole body</tissue>
    </source>
</reference>
<gene>
    <name evidence="4" type="primary">Hydr2</name>
</gene>
<accession>A0A2H8TI66</accession>
<dbReference type="OrthoDB" id="5954035at2759"/>
<feature type="active site" description="Charge relay system" evidence="2">
    <location>
        <position position="194"/>
    </location>
</feature>
<dbReference type="GO" id="GO:0047372">
    <property type="term" value="F:monoacylglycerol lipase activity"/>
    <property type="evidence" value="ECO:0007669"/>
    <property type="project" value="TreeGrafter"/>
</dbReference>
<comment type="similarity">
    <text evidence="1">Belongs to the AB hydrolase superfamily. AB hydrolase 4 family.</text>
</comment>
<dbReference type="InterPro" id="IPR029058">
    <property type="entry name" value="AB_hydrolase_fold"/>
</dbReference>
<dbReference type="PIRSF" id="PIRSF005211">
    <property type="entry name" value="Ab_hydro_YheT"/>
    <property type="match status" value="1"/>
</dbReference>
<dbReference type="GO" id="GO:0097524">
    <property type="term" value="C:sperm plasma membrane"/>
    <property type="evidence" value="ECO:0007669"/>
    <property type="project" value="TreeGrafter"/>
</dbReference>
<evidence type="ECO:0000259" key="3">
    <source>
        <dbReference type="Pfam" id="PF00561"/>
    </source>
</evidence>
<dbReference type="GO" id="GO:0046464">
    <property type="term" value="P:acylglycerol catabolic process"/>
    <property type="evidence" value="ECO:0007669"/>
    <property type="project" value="TreeGrafter"/>
</dbReference>
<dbReference type="InterPro" id="IPR000073">
    <property type="entry name" value="AB_hydrolase_1"/>
</dbReference>
<dbReference type="Pfam" id="PF00561">
    <property type="entry name" value="Abhydrolase_1"/>
    <property type="match status" value="1"/>
</dbReference>
<evidence type="ECO:0000313" key="4">
    <source>
        <dbReference type="EMBL" id="MBW13392.1"/>
    </source>
</evidence>
<dbReference type="AlphaFoldDB" id="A0A2H8TI66"/>
<feature type="active site" description="Charge relay system" evidence="2">
    <location>
        <position position="330"/>
    </location>
</feature>
<dbReference type="SUPFAM" id="SSF53474">
    <property type="entry name" value="alpha/beta-Hydrolases"/>
    <property type="match status" value="1"/>
</dbReference>
<feature type="active site" description="Charge relay system" evidence="2">
    <location>
        <position position="361"/>
    </location>
</feature>